<dbReference type="PANTHER" id="PTHR33639:SF2">
    <property type="entry name" value="DUF393 DOMAIN-CONTAINING PROTEIN"/>
    <property type="match status" value="1"/>
</dbReference>
<evidence type="ECO:0000313" key="1">
    <source>
        <dbReference type="EMBL" id="SFS65002.1"/>
    </source>
</evidence>
<dbReference type="PANTHER" id="PTHR33639">
    <property type="entry name" value="THIOL-DISULFIDE OXIDOREDUCTASE DCC"/>
    <property type="match status" value="1"/>
</dbReference>
<dbReference type="InterPro" id="IPR007263">
    <property type="entry name" value="DCC1-like"/>
</dbReference>
<reference evidence="2" key="1">
    <citation type="submission" date="2016-10" db="EMBL/GenBank/DDBJ databases">
        <authorList>
            <person name="Varghese N."/>
            <person name="Submissions S."/>
        </authorList>
    </citation>
    <scope>NUCLEOTIDE SEQUENCE [LARGE SCALE GENOMIC DNA]</scope>
    <source>
        <strain evidence="2">DSM 45789</strain>
    </source>
</reference>
<proteinExistence type="predicted"/>
<keyword evidence="2" id="KW-1185">Reference proteome</keyword>
<dbReference type="AlphaFoldDB" id="A0A1I6RJX7"/>
<sequence length="142" mass="16635">MTPNHFDTRHPIVLFDGVCNVCNGAVQWIIRHDKQGKFHFASLQSEVADALSKERSLPSTLPDSIILLENGRVSMESTAVLRICRGLDGWWKGLYGLILVPRFIRDRIYRWFARNRYRWFGKQETCMIPTPDIRNRFLDQKN</sequence>
<organism evidence="1 2">
    <name type="scientific">Marininema halotolerans</name>
    <dbReference type="NCBI Taxonomy" id="1155944"/>
    <lineage>
        <taxon>Bacteria</taxon>
        <taxon>Bacillati</taxon>
        <taxon>Bacillota</taxon>
        <taxon>Bacilli</taxon>
        <taxon>Bacillales</taxon>
        <taxon>Thermoactinomycetaceae</taxon>
        <taxon>Marininema</taxon>
    </lineage>
</organism>
<protein>
    <submittedName>
        <fullName evidence="1">Predicted thiol-disulfide oxidoreductase YuxK, DCC family</fullName>
    </submittedName>
</protein>
<dbReference type="EMBL" id="FPAA01000005">
    <property type="protein sequence ID" value="SFS65002.1"/>
    <property type="molecule type" value="Genomic_DNA"/>
</dbReference>
<gene>
    <name evidence="1" type="ORF">SAMN05444972_105146</name>
</gene>
<dbReference type="RefSeq" id="WP_091836431.1">
    <property type="nucleotide sequence ID" value="NZ_FPAA01000005.1"/>
</dbReference>
<dbReference type="OrthoDB" id="9785438at2"/>
<dbReference type="GO" id="GO:0015035">
    <property type="term" value="F:protein-disulfide reductase activity"/>
    <property type="evidence" value="ECO:0007669"/>
    <property type="project" value="InterPro"/>
</dbReference>
<dbReference type="Proteomes" id="UP000198660">
    <property type="component" value="Unassembled WGS sequence"/>
</dbReference>
<evidence type="ECO:0000313" key="2">
    <source>
        <dbReference type="Proteomes" id="UP000198660"/>
    </source>
</evidence>
<name>A0A1I6RJX7_9BACL</name>
<accession>A0A1I6RJX7</accession>
<dbReference type="Pfam" id="PF04134">
    <property type="entry name" value="DCC1-like"/>
    <property type="match status" value="1"/>
</dbReference>
<dbReference type="InterPro" id="IPR052927">
    <property type="entry name" value="DCC_oxidoreductase"/>
</dbReference>